<protein>
    <submittedName>
        <fullName evidence="2">Four helix bundle protein</fullName>
    </submittedName>
</protein>
<dbReference type="Pfam" id="PF22296">
    <property type="entry name" value="bAvd"/>
    <property type="match status" value="1"/>
</dbReference>
<dbReference type="InterPro" id="IPR036583">
    <property type="entry name" value="23S_rRNA_IVS_sf"/>
</dbReference>
<gene>
    <name evidence="2" type="ORF">ENT43_01875</name>
</gene>
<organism evidence="2">
    <name type="scientific">candidate division CPR3 bacterium</name>
    <dbReference type="NCBI Taxonomy" id="2268181"/>
    <lineage>
        <taxon>Bacteria</taxon>
        <taxon>Bacteria division CPR3</taxon>
    </lineage>
</organism>
<dbReference type="InterPro" id="IPR055360">
    <property type="entry name" value="bAvd"/>
</dbReference>
<dbReference type="CDD" id="cd16376">
    <property type="entry name" value="Avd_like"/>
    <property type="match status" value="1"/>
</dbReference>
<accession>A0A7C4M0J7</accession>
<reference evidence="2" key="1">
    <citation type="journal article" date="2020" name="mSystems">
        <title>Genome- and Community-Level Interaction Insights into Carbon Utilization and Element Cycling Functions of Hydrothermarchaeota in Hydrothermal Sediment.</title>
        <authorList>
            <person name="Zhou Z."/>
            <person name="Liu Y."/>
            <person name="Xu W."/>
            <person name="Pan J."/>
            <person name="Luo Z.H."/>
            <person name="Li M."/>
        </authorList>
    </citation>
    <scope>NUCLEOTIDE SEQUENCE [LARGE SCALE GENOMIC DNA]</scope>
    <source>
        <strain evidence="2">SpSt-579</strain>
    </source>
</reference>
<sequence>MTFLDDQNNVPIIKSMVELYKVYYSYKNLFPKKDRYTLGEKCERYIIDMLELVLKASTLPKDKKLPMVEEGSDKLDILKIFIRLLKELQIIDNNKNTELQNHIAGIGKMFGGWIKSLKEPQKEEVCQTN</sequence>
<evidence type="ECO:0000259" key="1">
    <source>
        <dbReference type="Pfam" id="PF22296"/>
    </source>
</evidence>
<proteinExistence type="predicted"/>
<dbReference type="EMBL" id="DSYQ01000007">
    <property type="protein sequence ID" value="HGT70987.1"/>
    <property type="molecule type" value="Genomic_DNA"/>
</dbReference>
<feature type="domain" description="bAvd-like" evidence="1">
    <location>
        <begin position="18"/>
        <end position="116"/>
    </location>
</feature>
<comment type="caution">
    <text evidence="2">The sequence shown here is derived from an EMBL/GenBank/DDBJ whole genome shotgun (WGS) entry which is preliminary data.</text>
</comment>
<name>A0A7C4M0J7_UNCC3</name>
<evidence type="ECO:0000313" key="2">
    <source>
        <dbReference type="EMBL" id="HGT70987.1"/>
    </source>
</evidence>
<dbReference type="AlphaFoldDB" id="A0A7C4M0J7"/>
<dbReference type="Gene3D" id="1.20.1440.60">
    <property type="entry name" value="23S rRNA-intervening sequence"/>
    <property type="match status" value="1"/>
</dbReference>